<dbReference type="EMBL" id="JAZIBG010000054">
    <property type="protein sequence ID" value="MEF7617089.1"/>
    <property type="molecule type" value="Genomic_DNA"/>
</dbReference>
<dbReference type="RefSeq" id="WP_332292763.1">
    <property type="nucleotide sequence ID" value="NZ_JAZIBG010000054.1"/>
</dbReference>
<organism evidence="4 5">
    <name type="scientific">Aquincola agrisoli</name>
    <dbReference type="NCBI Taxonomy" id="3119538"/>
    <lineage>
        <taxon>Bacteria</taxon>
        <taxon>Pseudomonadati</taxon>
        <taxon>Pseudomonadota</taxon>
        <taxon>Betaproteobacteria</taxon>
        <taxon>Burkholderiales</taxon>
        <taxon>Sphaerotilaceae</taxon>
        <taxon>Aquincola</taxon>
    </lineage>
</organism>
<feature type="domain" description="Peptidase A2" evidence="3">
    <location>
        <begin position="65"/>
        <end position="140"/>
    </location>
</feature>
<dbReference type="GO" id="GO:0006508">
    <property type="term" value="P:proteolysis"/>
    <property type="evidence" value="ECO:0007669"/>
    <property type="project" value="UniProtKB-KW"/>
</dbReference>
<dbReference type="PROSITE" id="PS50175">
    <property type="entry name" value="ASP_PROT_RETROV"/>
    <property type="match status" value="1"/>
</dbReference>
<evidence type="ECO:0000313" key="4">
    <source>
        <dbReference type="EMBL" id="MEF7617089.1"/>
    </source>
</evidence>
<dbReference type="NCBIfam" id="TIGR02281">
    <property type="entry name" value="clan_AA_DTGA"/>
    <property type="match status" value="1"/>
</dbReference>
<keyword evidence="2" id="KW-0812">Transmembrane</keyword>
<comment type="caution">
    <text evidence="4">The sequence shown here is derived from an EMBL/GenBank/DDBJ whole genome shotgun (WGS) entry which is preliminary data.</text>
</comment>
<gene>
    <name evidence="4" type="ORF">V4F39_24460</name>
</gene>
<keyword evidence="5" id="KW-1185">Reference proteome</keyword>
<keyword evidence="2" id="KW-0472">Membrane</keyword>
<proteinExistence type="predicted"/>
<reference evidence="4 5" key="1">
    <citation type="submission" date="2024-02" db="EMBL/GenBank/DDBJ databases">
        <title>Genome sequence of Aquincola sp. MAHUQ-54.</title>
        <authorList>
            <person name="Huq M.A."/>
        </authorList>
    </citation>
    <scope>NUCLEOTIDE SEQUENCE [LARGE SCALE GENOMIC DNA]</scope>
    <source>
        <strain evidence="4 5">MAHUQ-54</strain>
    </source>
</reference>
<accession>A0AAW9QNW9</accession>
<dbReference type="Pfam" id="PF13975">
    <property type="entry name" value="gag-asp_proteas"/>
    <property type="match status" value="1"/>
</dbReference>
<dbReference type="GO" id="GO:0004190">
    <property type="term" value="F:aspartic-type endopeptidase activity"/>
    <property type="evidence" value="ECO:0007669"/>
    <property type="project" value="InterPro"/>
</dbReference>
<dbReference type="Proteomes" id="UP001336250">
    <property type="component" value="Unassembled WGS sequence"/>
</dbReference>
<protein>
    <submittedName>
        <fullName evidence="4">TIGR02281 family clan AA aspartic protease</fullName>
        <ecNumber evidence="4">3.4.23.-</ecNumber>
    </submittedName>
</protein>
<sequence>MTELSRTFKVITAWLVVGVAVFLGVQWWQAQQQRARFSADGGVIELRRSPDGHFHWPGHVNGVAVEFLVDTGATSTALPQALAERAGLVVQGSITSSTAGGTVRGGLARADVVLQGGVTATQLRVAVLPALEAPLLGMDILSRMHFSQRGGVLRLEPAPH</sequence>
<name>A0AAW9QNW9_9BURK</name>
<feature type="transmembrane region" description="Helical" evidence="2">
    <location>
        <begin position="7"/>
        <end position="28"/>
    </location>
</feature>
<dbReference type="InterPro" id="IPR001995">
    <property type="entry name" value="Peptidase_A2_cat"/>
</dbReference>
<keyword evidence="2" id="KW-1133">Transmembrane helix</keyword>
<dbReference type="Gene3D" id="2.40.70.10">
    <property type="entry name" value="Acid Proteases"/>
    <property type="match status" value="1"/>
</dbReference>
<keyword evidence="4" id="KW-0645">Protease</keyword>
<dbReference type="EC" id="3.4.23.-" evidence="4"/>
<dbReference type="CDD" id="cd05483">
    <property type="entry name" value="retropepsin_like_bacteria"/>
    <property type="match status" value="1"/>
</dbReference>
<evidence type="ECO:0000259" key="3">
    <source>
        <dbReference type="PROSITE" id="PS50175"/>
    </source>
</evidence>
<dbReference type="InterPro" id="IPR011969">
    <property type="entry name" value="Clan_AA_Asp_peptidase_C"/>
</dbReference>
<dbReference type="InterPro" id="IPR021109">
    <property type="entry name" value="Peptidase_aspartic_dom_sf"/>
</dbReference>
<dbReference type="PROSITE" id="PS00141">
    <property type="entry name" value="ASP_PROTEASE"/>
    <property type="match status" value="1"/>
</dbReference>
<dbReference type="SUPFAM" id="SSF50630">
    <property type="entry name" value="Acid proteases"/>
    <property type="match status" value="1"/>
</dbReference>
<dbReference type="InterPro" id="IPR034122">
    <property type="entry name" value="Retropepsin-like_bacterial"/>
</dbReference>
<keyword evidence="1 4" id="KW-0378">Hydrolase</keyword>
<evidence type="ECO:0000256" key="1">
    <source>
        <dbReference type="ARBA" id="ARBA00022801"/>
    </source>
</evidence>
<dbReference type="AlphaFoldDB" id="A0AAW9QNW9"/>
<evidence type="ECO:0000313" key="5">
    <source>
        <dbReference type="Proteomes" id="UP001336250"/>
    </source>
</evidence>
<evidence type="ECO:0000256" key="2">
    <source>
        <dbReference type="SAM" id="Phobius"/>
    </source>
</evidence>
<dbReference type="InterPro" id="IPR001969">
    <property type="entry name" value="Aspartic_peptidase_AS"/>
</dbReference>